<feature type="signal peptide" evidence="2">
    <location>
        <begin position="1"/>
        <end position="33"/>
    </location>
</feature>
<comment type="caution">
    <text evidence="4">The sequence shown here is derived from an EMBL/GenBank/DDBJ whole genome shotgun (WGS) entry which is preliminary data.</text>
</comment>
<evidence type="ECO:0000256" key="1">
    <source>
        <dbReference type="SAM" id="MobiDB-lite"/>
    </source>
</evidence>
<feature type="domain" description="SLH" evidence="3">
    <location>
        <begin position="1010"/>
        <end position="1073"/>
    </location>
</feature>
<dbReference type="PANTHER" id="PTHR43308:SF5">
    <property type="entry name" value="S-LAYER PROTEIN _ PEPTIDOGLYCAN ENDO-BETA-N-ACETYLGLUCOSAMINIDASE"/>
    <property type="match status" value="1"/>
</dbReference>
<organism evidence="4 5">
    <name type="scientific">Paenibacillus chibensis</name>
    <dbReference type="NCBI Taxonomy" id="59846"/>
    <lineage>
        <taxon>Bacteria</taxon>
        <taxon>Bacillati</taxon>
        <taxon>Bacillota</taxon>
        <taxon>Bacilli</taxon>
        <taxon>Bacillales</taxon>
        <taxon>Paenibacillaceae</taxon>
        <taxon>Paenibacillus</taxon>
    </lineage>
</organism>
<dbReference type="PROSITE" id="PS51272">
    <property type="entry name" value="SLH"/>
    <property type="match status" value="3"/>
</dbReference>
<gene>
    <name evidence="4" type="ORF">P9847_20055</name>
</gene>
<dbReference type="EMBL" id="JARTLD010000051">
    <property type="protein sequence ID" value="MED5019592.1"/>
    <property type="molecule type" value="Genomic_DNA"/>
</dbReference>
<feature type="domain" description="SLH" evidence="3">
    <location>
        <begin position="888"/>
        <end position="951"/>
    </location>
</feature>
<dbReference type="InterPro" id="IPR003343">
    <property type="entry name" value="Big_2"/>
</dbReference>
<evidence type="ECO:0000259" key="3">
    <source>
        <dbReference type="PROSITE" id="PS51272"/>
    </source>
</evidence>
<feature type="chain" id="PRO_5046080295" evidence="2">
    <location>
        <begin position="34"/>
        <end position="1074"/>
    </location>
</feature>
<sequence>MKRYHKRLAVIVMICMLQTSVLCNLSWMSYADAASTGLTLTASSGSPAFTAGDNVTSTPVAIDPGMTVSDPDHTTLESATVAITGNFHAAEDVLAFTNTSAVTYGNIVASYNSAIGDLTLSSSGATATLAQWQAALRSVTYNSTAVTPNTADRAISFTVSVGTVTSSAATRTITIIAVDQTPMVTTSGGSTAFKVTGNMTATPVAIDSGLTVSDLDHSTLASASVAITGNFHSAEDVLAFTNTSGVTYGNIVASYSPGTGVLTLTSSGATATLAQWQAALRSVTYSSSAVTPNTATRTISFIVNDGIKTSAVATKLVTVTVTNQAPVVTTTAGTTLITDHAPHDIDNGITVLDPDSRTLQSATVAITGHFQNGDMLNINDNASTLGTGFTVSYNATSGTLTVTATNGFTAEQLQNVLRAVQYSSSLANPDTSQRTITFTVNDGQTESAPATKQIVFAQPPKMTASSGSTSFTAGDNAASIPVAVDPRLQVEASDSMNLLNATVSISDHFQSSEDVLSFINDGSMGSISGSYDASQGILTLSSNGEPPTWAEWQAALQAVTYTSTAITPNTSDRTITFKIEDQWHRTATATKTVSVSATNQTPVIQASGHTASYVSPAPPVVIDPGLTVSDRDHLLLPSATVSITDHYHSAEDVLAFTNDGTAMGDISAQFDAAQGVMSLTSAAGATLAEWESALRAVTYVSTAAIPTKETRTVEFVVSDGKASSAPAISHISVSQSIVLTGLEASPNKVTLQEGNTRSSVITATYSDLSTLDVTPSVTWSVAAPSIAGVKDGIISGIAAGTTVVTAAYGGKTATIEVVVTSAGNSHSHNGNDSSGGSSTPGAGTTAPTIPTPKPDEPKQPATELNDFLSPVVNREKWIAALKQALATHPEPLFKDMSAHWASRDISLASRLGWIEGYQDGTFKPNQQVTRAEFSALMVNIFGLNMGDKTVQLTDINDQWATSYIQILASQGFIQGYADGTFQPKRTISRAEMLVILSKLIDFQTQKPMLTTSGFSDIPSGYWAQSVIDSAFSAKIIQGIGDHRFAPNTGITRAEAVTLILRALRLDPEIKSLLE</sequence>
<feature type="region of interest" description="Disordered" evidence="1">
    <location>
        <begin position="824"/>
        <end position="863"/>
    </location>
</feature>
<evidence type="ECO:0000313" key="4">
    <source>
        <dbReference type="EMBL" id="MED5019592.1"/>
    </source>
</evidence>
<dbReference type="InterPro" id="IPR051465">
    <property type="entry name" value="Cell_Envelope_Struct_Comp"/>
</dbReference>
<accession>A0ABU6PXH5</accession>
<evidence type="ECO:0000313" key="5">
    <source>
        <dbReference type="Proteomes" id="UP001343257"/>
    </source>
</evidence>
<reference evidence="4 5" key="1">
    <citation type="submission" date="2023-03" db="EMBL/GenBank/DDBJ databases">
        <title>Bacillus Genome Sequencing.</title>
        <authorList>
            <person name="Dunlap C."/>
        </authorList>
    </citation>
    <scope>NUCLEOTIDE SEQUENCE [LARGE SCALE GENOMIC DNA]</scope>
    <source>
        <strain evidence="4 5">NRS-52</strain>
    </source>
</reference>
<dbReference type="InterPro" id="IPR001119">
    <property type="entry name" value="SLH_dom"/>
</dbReference>
<dbReference type="Proteomes" id="UP001343257">
    <property type="component" value="Unassembled WGS sequence"/>
</dbReference>
<name>A0ABU6PXH5_9BACL</name>
<proteinExistence type="predicted"/>
<keyword evidence="2" id="KW-0732">Signal</keyword>
<keyword evidence="5" id="KW-1185">Reference proteome</keyword>
<dbReference type="Pfam" id="PF00395">
    <property type="entry name" value="SLH"/>
    <property type="match status" value="3"/>
</dbReference>
<feature type="domain" description="SLH" evidence="3">
    <location>
        <begin position="952"/>
        <end position="1009"/>
    </location>
</feature>
<protein>
    <submittedName>
        <fullName evidence="4">S-layer homology domain-containing protein</fullName>
    </submittedName>
</protein>
<feature type="compositionally biased region" description="Low complexity" evidence="1">
    <location>
        <begin position="824"/>
        <end position="848"/>
    </location>
</feature>
<dbReference type="SMART" id="SM00635">
    <property type="entry name" value="BID_2"/>
    <property type="match status" value="1"/>
</dbReference>
<dbReference type="Gene3D" id="2.60.40.1080">
    <property type="match status" value="1"/>
</dbReference>
<dbReference type="RefSeq" id="WP_328280697.1">
    <property type="nucleotide sequence ID" value="NZ_JARTLD010000051.1"/>
</dbReference>
<evidence type="ECO:0000256" key="2">
    <source>
        <dbReference type="SAM" id="SignalP"/>
    </source>
</evidence>
<dbReference type="InterPro" id="IPR008964">
    <property type="entry name" value="Invasin/intimin_cell_adhesion"/>
</dbReference>
<dbReference type="PANTHER" id="PTHR43308">
    <property type="entry name" value="OUTER MEMBRANE PROTEIN ALPHA-RELATED"/>
    <property type="match status" value="1"/>
</dbReference>
<dbReference type="SUPFAM" id="SSF49373">
    <property type="entry name" value="Invasin/intimin cell-adhesion fragments"/>
    <property type="match status" value="1"/>
</dbReference>